<dbReference type="InterPro" id="IPR021518">
    <property type="entry name" value="DUF3181"/>
</dbReference>
<dbReference type="Proteomes" id="UP000268857">
    <property type="component" value="Unassembled WGS sequence"/>
</dbReference>
<gene>
    <name evidence="1" type="ORF">PCC6912_43580</name>
</gene>
<sequence length="103" mass="11660">MAKTNTSELLENLAAEIGENIYIDIAKWHLYLSDAKMHTVVAEQMYPLITGSKPIDEEDVIQVLESIPVKLGGGRRELPLIDLLPLQCQVNLVDILEKYQREI</sequence>
<evidence type="ECO:0008006" key="3">
    <source>
        <dbReference type="Google" id="ProtNLM"/>
    </source>
</evidence>
<evidence type="ECO:0000313" key="1">
    <source>
        <dbReference type="EMBL" id="RUR76186.1"/>
    </source>
</evidence>
<dbReference type="STRING" id="211165.GCA_000317285_03417"/>
<dbReference type="OrthoDB" id="465245at2"/>
<protein>
    <recommendedName>
        <fullName evidence="3">Thylakoid-associated protein</fullName>
    </recommendedName>
</protein>
<keyword evidence="2" id="KW-1185">Reference proteome</keyword>
<evidence type="ECO:0000313" key="2">
    <source>
        <dbReference type="Proteomes" id="UP000268857"/>
    </source>
</evidence>
<proteinExistence type="predicted"/>
<comment type="caution">
    <text evidence="1">The sequence shown here is derived from an EMBL/GenBank/DDBJ whole genome shotgun (WGS) entry which is preliminary data.</text>
</comment>
<organism evidence="1 2">
    <name type="scientific">Chlorogloeopsis fritschii PCC 6912</name>
    <dbReference type="NCBI Taxonomy" id="211165"/>
    <lineage>
        <taxon>Bacteria</taxon>
        <taxon>Bacillati</taxon>
        <taxon>Cyanobacteriota</taxon>
        <taxon>Cyanophyceae</taxon>
        <taxon>Nostocales</taxon>
        <taxon>Chlorogloeopsidaceae</taxon>
        <taxon>Chlorogloeopsis</taxon>
    </lineage>
</organism>
<dbReference type="EMBL" id="RSCJ01000021">
    <property type="protein sequence ID" value="RUR76186.1"/>
    <property type="molecule type" value="Genomic_DNA"/>
</dbReference>
<dbReference type="Pfam" id="PF11378">
    <property type="entry name" value="DUF3181"/>
    <property type="match status" value="1"/>
</dbReference>
<accession>A0A3S1FDT3</accession>
<dbReference type="AlphaFoldDB" id="A0A3S1FDT3"/>
<reference evidence="1 2" key="1">
    <citation type="journal article" date="2019" name="Genome Biol. Evol.">
        <title>Day and night: Metabolic profiles and evolutionary relationships of six axenic non-marine cyanobacteria.</title>
        <authorList>
            <person name="Will S.E."/>
            <person name="Henke P."/>
            <person name="Boedeker C."/>
            <person name="Huang S."/>
            <person name="Brinkmann H."/>
            <person name="Rohde M."/>
            <person name="Jarek M."/>
            <person name="Friedl T."/>
            <person name="Seufert S."/>
            <person name="Schumacher M."/>
            <person name="Overmann J."/>
            <person name="Neumann-Schaal M."/>
            <person name="Petersen J."/>
        </authorList>
    </citation>
    <scope>NUCLEOTIDE SEQUENCE [LARGE SCALE GENOMIC DNA]</scope>
    <source>
        <strain evidence="1 2">PCC 6912</strain>
    </source>
</reference>
<dbReference type="RefSeq" id="WP_016876021.1">
    <property type="nucleotide sequence ID" value="NZ_AJLN01000093.1"/>
</dbReference>
<name>A0A3S1FDT3_CHLFR</name>